<dbReference type="SUPFAM" id="SSF52096">
    <property type="entry name" value="ClpP/crotonase"/>
    <property type="match status" value="1"/>
</dbReference>
<evidence type="ECO:0000256" key="3">
    <source>
        <dbReference type="ARBA" id="ARBA00023239"/>
    </source>
</evidence>
<feature type="region of interest" description="Disordered" evidence="5">
    <location>
        <begin position="1"/>
        <end position="20"/>
    </location>
</feature>
<gene>
    <name evidence="6" type="ORF">WIS52_05455</name>
</gene>
<dbReference type="InterPro" id="IPR001753">
    <property type="entry name" value="Enoyl-CoA_hydra/iso"/>
</dbReference>
<dbReference type="PANTHER" id="PTHR11941:SF169">
    <property type="entry name" value="(7AS)-7A-METHYL-1,5-DIOXO-2,3,5,6,7,7A-HEXAHYDRO-1H-INDENE-CARBOXYL-COA HYDROLASE"/>
    <property type="match status" value="1"/>
</dbReference>
<dbReference type="RefSeq" id="WP_349297002.1">
    <property type="nucleotide sequence ID" value="NZ_JBEDNQ010000002.1"/>
</dbReference>
<evidence type="ECO:0000256" key="4">
    <source>
        <dbReference type="RuleBase" id="RU003707"/>
    </source>
</evidence>
<dbReference type="Pfam" id="PF00378">
    <property type="entry name" value="ECH_1"/>
    <property type="match status" value="1"/>
</dbReference>
<dbReference type="Proteomes" id="UP001494902">
    <property type="component" value="Unassembled WGS sequence"/>
</dbReference>
<keyword evidence="2" id="KW-0443">Lipid metabolism</keyword>
<comment type="similarity">
    <text evidence="1 4">Belongs to the enoyl-CoA hydratase/isomerase family.</text>
</comment>
<dbReference type="PANTHER" id="PTHR11941">
    <property type="entry name" value="ENOYL-COA HYDRATASE-RELATED"/>
    <property type="match status" value="1"/>
</dbReference>
<dbReference type="Gene3D" id="1.10.12.10">
    <property type="entry name" value="Lyase 2-enoyl-coa Hydratase, Chain A, domain 2"/>
    <property type="match status" value="1"/>
</dbReference>
<evidence type="ECO:0000256" key="2">
    <source>
        <dbReference type="ARBA" id="ARBA00023098"/>
    </source>
</evidence>
<dbReference type="CDD" id="cd06558">
    <property type="entry name" value="crotonase-like"/>
    <property type="match status" value="1"/>
</dbReference>
<proteinExistence type="inferred from homology"/>
<keyword evidence="3" id="KW-0456">Lyase</keyword>
<name>A0ABV1K6W2_9PSEU</name>
<accession>A0ABV1K6W2</accession>
<dbReference type="EMBL" id="JBEDNQ010000002">
    <property type="protein sequence ID" value="MEQ3549909.1"/>
    <property type="molecule type" value="Genomic_DNA"/>
</dbReference>
<dbReference type="InterPro" id="IPR018376">
    <property type="entry name" value="Enoyl-CoA_hyd/isom_CS"/>
</dbReference>
<organism evidence="6 7">
    <name type="scientific">Pseudonocardia nematodicida</name>
    <dbReference type="NCBI Taxonomy" id="1206997"/>
    <lineage>
        <taxon>Bacteria</taxon>
        <taxon>Bacillati</taxon>
        <taxon>Actinomycetota</taxon>
        <taxon>Actinomycetes</taxon>
        <taxon>Pseudonocardiales</taxon>
        <taxon>Pseudonocardiaceae</taxon>
        <taxon>Pseudonocardia</taxon>
    </lineage>
</organism>
<dbReference type="PROSITE" id="PS00166">
    <property type="entry name" value="ENOYL_COA_HYDRATASE"/>
    <property type="match status" value="1"/>
</dbReference>
<dbReference type="NCBIfam" id="NF006100">
    <property type="entry name" value="PRK08252.1"/>
    <property type="match status" value="1"/>
</dbReference>
<sequence>MTSTETPQDAGDQDAPARWERRGHVGVITLNRPRAMNAVNAALAAAAGDALAAAAADDEVRVVVITGAGRGFCAGADLKEVARGHRIDDRDHPERGFAGLVRQWIGKPTIAAVNGFALGGGTEIVLSCDLAVIDETASLGLPEVTRGLVAGAGGLIRLSRQIPQKVALEAVLTGEPIDAARAYELGLVNRIAAAGTALEVALGVADVIARNAPLSVQHSKRVVHRSRDEGSDWEDPAWALSDEAMAIVFASRDAREGPTAFAEKRAPRWEGR</sequence>
<dbReference type="InterPro" id="IPR014748">
    <property type="entry name" value="Enoyl-CoA_hydra_C"/>
</dbReference>
<dbReference type="Gene3D" id="3.90.226.10">
    <property type="entry name" value="2-enoyl-CoA Hydratase, Chain A, domain 1"/>
    <property type="match status" value="1"/>
</dbReference>
<keyword evidence="7" id="KW-1185">Reference proteome</keyword>
<reference evidence="6 7" key="1">
    <citation type="submission" date="2024-03" db="EMBL/GenBank/DDBJ databases">
        <title>Draft genome sequence of Pseudonocardia nematodicida JCM 31783.</title>
        <authorList>
            <person name="Butdee W."/>
            <person name="Duangmal K."/>
        </authorList>
    </citation>
    <scope>NUCLEOTIDE SEQUENCE [LARGE SCALE GENOMIC DNA]</scope>
    <source>
        <strain evidence="6 7">JCM 31783</strain>
    </source>
</reference>
<evidence type="ECO:0000313" key="7">
    <source>
        <dbReference type="Proteomes" id="UP001494902"/>
    </source>
</evidence>
<protein>
    <submittedName>
        <fullName evidence="6">Crotonase/enoyl-CoA hydratase family protein</fullName>
    </submittedName>
</protein>
<comment type="caution">
    <text evidence="6">The sequence shown here is derived from an EMBL/GenBank/DDBJ whole genome shotgun (WGS) entry which is preliminary data.</text>
</comment>
<evidence type="ECO:0000313" key="6">
    <source>
        <dbReference type="EMBL" id="MEQ3549909.1"/>
    </source>
</evidence>
<dbReference type="InterPro" id="IPR029045">
    <property type="entry name" value="ClpP/crotonase-like_dom_sf"/>
</dbReference>
<evidence type="ECO:0000256" key="1">
    <source>
        <dbReference type="ARBA" id="ARBA00005254"/>
    </source>
</evidence>
<evidence type="ECO:0000256" key="5">
    <source>
        <dbReference type="SAM" id="MobiDB-lite"/>
    </source>
</evidence>